<dbReference type="EMBL" id="JAKUCV010004061">
    <property type="protein sequence ID" value="KAJ4836638.1"/>
    <property type="molecule type" value="Genomic_DNA"/>
</dbReference>
<comment type="caution">
    <text evidence="11">The sequence shown here is derived from an EMBL/GenBank/DDBJ whole genome shotgun (WGS) entry which is preliminary data.</text>
</comment>
<evidence type="ECO:0000256" key="1">
    <source>
        <dbReference type="ARBA" id="ARBA00004609"/>
    </source>
</evidence>
<evidence type="ECO:0000259" key="10">
    <source>
        <dbReference type="Pfam" id="PF25079"/>
    </source>
</evidence>
<protein>
    <recommendedName>
        <fullName evidence="10">COBRA C-terminal domain-containing protein</fullName>
    </recommendedName>
</protein>
<reference evidence="11" key="2">
    <citation type="journal article" date="2023" name="Plants (Basel)">
        <title>Annotation of the Turnera subulata (Passifloraceae) Draft Genome Reveals the S-Locus Evolved after the Divergence of Turneroideae from Passifloroideae in a Stepwise Manner.</title>
        <authorList>
            <person name="Henning P.M."/>
            <person name="Roalson E.H."/>
            <person name="Mir W."/>
            <person name="McCubbin A.G."/>
            <person name="Shore J.S."/>
        </authorList>
    </citation>
    <scope>NUCLEOTIDE SEQUENCE</scope>
    <source>
        <strain evidence="11">F60SS</strain>
    </source>
</reference>
<dbReference type="GO" id="GO:0010215">
    <property type="term" value="P:cellulose microfibril organization"/>
    <property type="evidence" value="ECO:0007669"/>
    <property type="project" value="InterPro"/>
</dbReference>
<dbReference type="GO" id="GO:0005886">
    <property type="term" value="C:plasma membrane"/>
    <property type="evidence" value="ECO:0007669"/>
    <property type="project" value="UniProtKB-SubCell"/>
</dbReference>
<dbReference type="InterPro" id="IPR056900">
    <property type="entry name" value="COB_C"/>
</dbReference>
<keyword evidence="12" id="KW-1185">Reference proteome</keyword>
<keyword evidence="4" id="KW-0336">GPI-anchor</keyword>
<evidence type="ECO:0000256" key="2">
    <source>
        <dbReference type="ARBA" id="ARBA00005507"/>
    </source>
</evidence>
<feature type="signal peptide" evidence="9">
    <location>
        <begin position="1"/>
        <end position="29"/>
    </location>
</feature>
<feature type="chain" id="PRO_5040130569" description="COBRA C-terminal domain-containing protein" evidence="9">
    <location>
        <begin position="30"/>
        <end position="670"/>
    </location>
</feature>
<dbReference type="GO" id="GO:0098552">
    <property type="term" value="C:side of membrane"/>
    <property type="evidence" value="ECO:0007669"/>
    <property type="project" value="UniProtKB-KW"/>
</dbReference>
<proteinExistence type="inferred from homology"/>
<comment type="subcellular location">
    <subcellularLocation>
        <location evidence="1">Cell membrane</location>
        <topology evidence="1">Lipid-anchor</topology>
        <topology evidence="1">GPI-anchor</topology>
    </subcellularLocation>
</comment>
<keyword evidence="7" id="KW-0325">Glycoprotein</keyword>
<comment type="similarity">
    <text evidence="2">Belongs to the COBRA family.</text>
</comment>
<reference evidence="11" key="1">
    <citation type="submission" date="2022-02" db="EMBL/GenBank/DDBJ databases">
        <authorList>
            <person name="Henning P.M."/>
            <person name="McCubbin A.G."/>
            <person name="Shore J.S."/>
        </authorList>
    </citation>
    <scope>NUCLEOTIDE SEQUENCE</scope>
    <source>
        <strain evidence="11">F60SS</strain>
        <tissue evidence="11">Leaves</tissue>
    </source>
</reference>
<sequence>MKARKAWHLMMPLILLIALPCFFLNPCNGQLDDDDYDDAEPAAPPPGLDHCNGVFLAYTFTSREKEYPKVKNATAQAWSFKSMVTITNTGKEDVIGWQVFVGFQHKEILVSAKGAVLMDADDFPADVSNGTTFAGSSMPDLKTSAETAGDYTQIAQQIEITGTQFGVRPPGIPMPKSLKLANHAYKCPKATKLGKTVLQVCCKKDPKAKPPKPAKKTKFMPRRYGDLSITYDVLQTYANNYMAQVTIDNNSPLGRLDHWNLTWEWKNGEFINTMRGAFTYSKDTSPCLYGKAGEYYADLDFSTVMNCEKSPIISDLPPTMKNDSKLGKLPYCCRNGSLLPSLMDEDKSRSIFQLQVFKLPPNTNRTAVDPPQKWKIDGTLNPQYRCGAPVRVAPTEFPDPAGLPSPTPAIMSWQIVCNITKPKERKARCCVSFSAFYNASVIPCNTCACGCDDNERCSKTAQAMLLPAEAALVPFENRTLKANAWARLRKAKIPNPRPCPDNCAVSINWHVTNDFRSGWAARITLFNWGDINFEDWFSALQFKKAYPGFEKVYSFNGTKLANMNKTIFFQGLPGLNYLMAESNGTRPGDPRNPGKQQSVISFTKKTTPGINVIGGDGFPSKVFFNGEECALPSHIPIKSAAASHKAEFTSAPALLIAVMTLLLMTDRLQY</sequence>
<keyword evidence="6" id="KW-0472">Membrane</keyword>
<evidence type="ECO:0000256" key="4">
    <source>
        <dbReference type="ARBA" id="ARBA00022622"/>
    </source>
</evidence>
<accession>A0A9Q0JCN5</accession>
<dbReference type="Proteomes" id="UP001141552">
    <property type="component" value="Unassembled WGS sequence"/>
</dbReference>
<dbReference type="PANTHER" id="PTHR31052">
    <property type="entry name" value="COBRA-LIKE PROTEIN 7"/>
    <property type="match status" value="1"/>
</dbReference>
<name>A0A9Q0JCN5_9ROSI</name>
<keyword evidence="5 9" id="KW-0732">Signal</keyword>
<dbReference type="Pfam" id="PF04833">
    <property type="entry name" value="COBRA"/>
    <property type="match status" value="1"/>
</dbReference>
<evidence type="ECO:0000256" key="6">
    <source>
        <dbReference type="ARBA" id="ARBA00023136"/>
    </source>
</evidence>
<feature type="domain" description="COBRA C-terminal" evidence="10">
    <location>
        <begin position="428"/>
        <end position="636"/>
    </location>
</feature>
<dbReference type="OrthoDB" id="2014623at2759"/>
<gene>
    <name evidence="11" type="ORF">Tsubulata_005486</name>
</gene>
<dbReference type="Pfam" id="PF25079">
    <property type="entry name" value="COB_C"/>
    <property type="match status" value="1"/>
</dbReference>
<evidence type="ECO:0000256" key="3">
    <source>
        <dbReference type="ARBA" id="ARBA00022475"/>
    </source>
</evidence>
<evidence type="ECO:0000256" key="9">
    <source>
        <dbReference type="SAM" id="SignalP"/>
    </source>
</evidence>
<organism evidence="11 12">
    <name type="scientific">Turnera subulata</name>
    <dbReference type="NCBI Taxonomy" id="218843"/>
    <lineage>
        <taxon>Eukaryota</taxon>
        <taxon>Viridiplantae</taxon>
        <taxon>Streptophyta</taxon>
        <taxon>Embryophyta</taxon>
        <taxon>Tracheophyta</taxon>
        <taxon>Spermatophyta</taxon>
        <taxon>Magnoliopsida</taxon>
        <taxon>eudicotyledons</taxon>
        <taxon>Gunneridae</taxon>
        <taxon>Pentapetalae</taxon>
        <taxon>rosids</taxon>
        <taxon>fabids</taxon>
        <taxon>Malpighiales</taxon>
        <taxon>Passifloraceae</taxon>
        <taxon>Turnera</taxon>
    </lineage>
</organism>
<evidence type="ECO:0000256" key="8">
    <source>
        <dbReference type="ARBA" id="ARBA00023288"/>
    </source>
</evidence>
<dbReference type="PANTHER" id="PTHR31052:SF2">
    <property type="entry name" value="COBRA-LIKE PROTEIN 10"/>
    <property type="match status" value="1"/>
</dbReference>
<evidence type="ECO:0000313" key="11">
    <source>
        <dbReference type="EMBL" id="KAJ4836638.1"/>
    </source>
</evidence>
<keyword evidence="8" id="KW-0449">Lipoprotein</keyword>
<dbReference type="AlphaFoldDB" id="A0A9Q0JCN5"/>
<keyword evidence="3" id="KW-1003">Cell membrane</keyword>
<evidence type="ECO:0000256" key="5">
    <source>
        <dbReference type="ARBA" id="ARBA00022729"/>
    </source>
</evidence>
<dbReference type="InterPro" id="IPR006918">
    <property type="entry name" value="COBRA_pln"/>
</dbReference>
<evidence type="ECO:0000256" key="7">
    <source>
        <dbReference type="ARBA" id="ARBA00023180"/>
    </source>
</evidence>
<evidence type="ECO:0000313" key="12">
    <source>
        <dbReference type="Proteomes" id="UP001141552"/>
    </source>
</evidence>